<dbReference type="GO" id="GO:0008474">
    <property type="term" value="F:palmitoyl-(protein) hydrolase activity"/>
    <property type="evidence" value="ECO:0007669"/>
    <property type="project" value="UniProtKB-EC"/>
</dbReference>
<keyword evidence="6" id="KW-0276">Fatty acid metabolism</keyword>
<dbReference type="FunCoup" id="A0A286UNV3">
    <property type="interactions" value="345"/>
</dbReference>
<dbReference type="OrthoDB" id="2418081at2759"/>
<dbReference type="AlphaFoldDB" id="A0A286UNV3"/>
<evidence type="ECO:0000259" key="10">
    <source>
        <dbReference type="Pfam" id="PF02230"/>
    </source>
</evidence>
<evidence type="ECO:0000256" key="4">
    <source>
        <dbReference type="ARBA" id="ARBA00022487"/>
    </source>
</evidence>
<dbReference type="InterPro" id="IPR029058">
    <property type="entry name" value="AB_hydrolase_fold"/>
</dbReference>
<evidence type="ECO:0000256" key="8">
    <source>
        <dbReference type="ARBA" id="ARBA00031195"/>
    </source>
</evidence>
<keyword evidence="4" id="KW-0719">Serine esterase</keyword>
<gene>
    <name evidence="11" type="ORF">PNOK_0385600</name>
</gene>
<evidence type="ECO:0000256" key="9">
    <source>
        <dbReference type="ARBA" id="ARBA00047337"/>
    </source>
</evidence>
<evidence type="ECO:0000313" key="12">
    <source>
        <dbReference type="Proteomes" id="UP000217199"/>
    </source>
</evidence>
<dbReference type="GO" id="GO:0005737">
    <property type="term" value="C:cytoplasm"/>
    <property type="evidence" value="ECO:0007669"/>
    <property type="project" value="TreeGrafter"/>
</dbReference>
<dbReference type="PANTHER" id="PTHR10655:SF17">
    <property type="entry name" value="LYSOPHOSPHOLIPASE-LIKE PROTEIN 1"/>
    <property type="match status" value="1"/>
</dbReference>
<accession>A0A286UNV3</accession>
<evidence type="ECO:0000313" key="11">
    <source>
        <dbReference type="EMBL" id="PAV21229.1"/>
    </source>
</evidence>
<reference evidence="11 12" key="1">
    <citation type="journal article" date="2017" name="Mol. Ecol.">
        <title>Comparative and population genomic landscape of Phellinus noxius: A hypervariable fungus causing root rot in trees.</title>
        <authorList>
            <person name="Chung C.L."/>
            <person name="Lee T.J."/>
            <person name="Akiba M."/>
            <person name="Lee H.H."/>
            <person name="Kuo T.H."/>
            <person name="Liu D."/>
            <person name="Ke H.M."/>
            <person name="Yokoi T."/>
            <person name="Roa M.B."/>
            <person name="Lu M.J."/>
            <person name="Chang Y.Y."/>
            <person name="Ann P.J."/>
            <person name="Tsai J.N."/>
            <person name="Chen C.Y."/>
            <person name="Tzean S.S."/>
            <person name="Ota Y."/>
            <person name="Hattori T."/>
            <person name="Sahashi N."/>
            <person name="Liou R.F."/>
            <person name="Kikuchi T."/>
            <person name="Tsai I.J."/>
        </authorList>
    </citation>
    <scope>NUCLEOTIDE SEQUENCE [LARGE SCALE GENOMIC DNA]</scope>
    <source>
        <strain evidence="11 12">FFPRI411160</strain>
    </source>
</reference>
<dbReference type="InterPro" id="IPR003140">
    <property type="entry name" value="PLipase/COase/thioEstase"/>
</dbReference>
<comment type="caution">
    <text evidence="11">The sequence shown here is derived from an EMBL/GenBank/DDBJ whole genome shotgun (WGS) entry which is preliminary data.</text>
</comment>
<keyword evidence="6" id="KW-0443">Lipid metabolism</keyword>
<feature type="domain" description="Phospholipase/carboxylesterase/thioesterase" evidence="10">
    <location>
        <begin position="4"/>
        <end position="229"/>
    </location>
</feature>
<sequence>MSAPLVVKATAKHTATVIFVHGLGDSGAGWRPVAEMLGKDPALSHVKWVLPNAPVMPVTANGGMGMPSWFDIKEFGLKGRDEDEDGMLKTVSTLNSLITEEVDNGLSASRVVLGGFSQGATMSLLTGLTSERQLGGIVCLSGWTPLREKFASMITDTGKKIPIFWGTGTHDPLVRFDLATMSQQLIQKAGVKTATDEDPVGLTAKVYQGLEHSADSQELSDLHAWIKRVIPEK</sequence>
<keyword evidence="12" id="KW-1185">Reference proteome</keyword>
<proteinExistence type="inferred from homology"/>
<evidence type="ECO:0000256" key="7">
    <source>
        <dbReference type="ARBA" id="ARBA00029392"/>
    </source>
</evidence>
<dbReference type="EMBL" id="NBII01000003">
    <property type="protein sequence ID" value="PAV21229.1"/>
    <property type="molecule type" value="Genomic_DNA"/>
</dbReference>
<evidence type="ECO:0000256" key="6">
    <source>
        <dbReference type="ARBA" id="ARBA00022832"/>
    </source>
</evidence>
<dbReference type="Gene3D" id="3.40.50.1820">
    <property type="entry name" value="alpha/beta hydrolase"/>
    <property type="match status" value="1"/>
</dbReference>
<dbReference type="SUPFAM" id="SSF53474">
    <property type="entry name" value="alpha/beta-Hydrolases"/>
    <property type="match status" value="1"/>
</dbReference>
<comment type="similarity">
    <text evidence="1">Belongs to the AB hydrolase superfamily. AB hydrolase 2 family.</text>
</comment>
<dbReference type="InterPro" id="IPR050565">
    <property type="entry name" value="LYPA1-2/EST-like"/>
</dbReference>
<organism evidence="11 12">
    <name type="scientific">Pyrrhoderma noxium</name>
    <dbReference type="NCBI Taxonomy" id="2282107"/>
    <lineage>
        <taxon>Eukaryota</taxon>
        <taxon>Fungi</taxon>
        <taxon>Dikarya</taxon>
        <taxon>Basidiomycota</taxon>
        <taxon>Agaricomycotina</taxon>
        <taxon>Agaricomycetes</taxon>
        <taxon>Hymenochaetales</taxon>
        <taxon>Hymenochaetaceae</taxon>
        <taxon>Pyrrhoderma</taxon>
    </lineage>
</organism>
<name>A0A286UNV3_9AGAM</name>
<dbReference type="GO" id="GO:0052689">
    <property type="term" value="F:carboxylic ester hydrolase activity"/>
    <property type="evidence" value="ECO:0007669"/>
    <property type="project" value="UniProtKB-KW"/>
</dbReference>
<comment type="function">
    <text evidence="7">Hydrolyzes fatty acids from S-acylated cysteine residues in proteins with a strong preference for palmitoylated G-alpha proteins over other acyl substrates. Mediates the deacylation of G-alpha proteins such as GPA1 in vivo, but has weak or no activity toward palmitoylated Ras proteins. Has weak lysophospholipase activity in vitro; however such activity may not exist in vivo.</text>
</comment>
<evidence type="ECO:0000256" key="1">
    <source>
        <dbReference type="ARBA" id="ARBA00006499"/>
    </source>
</evidence>
<dbReference type="GO" id="GO:0006631">
    <property type="term" value="P:fatty acid metabolic process"/>
    <property type="evidence" value="ECO:0007669"/>
    <property type="project" value="UniProtKB-KW"/>
</dbReference>
<dbReference type="InParanoid" id="A0A286UNV3"/>
<dbReference type="Pfam" id="PF02230">
    <property type="entry name" value="Abhydrolase_2"/>
    <property type="match status" value="1"/>
</dbReference>
<dbReference type="EC" id="3.1.2.22" evidence="2"/>
<dbReference type="Proteomes" id="UP000217199">
    <property type="component" value="Unassembled WGS sequence"/>
</dbReference>
<evidence type="ECO:0000256" key="3">
    <source>
        <dbReference type="ARBA" id="ARBA00014923"/>
    </source>
</evidence>
<protein>
    <recommendedName>
        <fullName evidence="3">Acyl-protein thioesterase 1</fullName>
        <ecNumber evidence="2">3.1.2.22</ecNumber>
    </recommendedName>
    <alternativeName>
        <fullName evidence="8">Palmitoyl-protein hydrolase</fullName>
    </alternativeName>
</protein>
<comment type="catalytic activity">
    <reaction evidence="9">
        <text>S-hexadecanoyl-L-cysteinyl-[protein] + H2O = L-cysteinyl-[protein] + hexadecanoate + H(+)</text>
        <dbReference type="Rhea" id="RHEA:19233"/>
        <dbReference type="Rhea" id="RHEA-COMP:10131"/>
        <dbReference type="Rhea" id="RHEA-COMP:11032"/>
        <dbReference type="ChEBI" id="CHEBI:7896"/>
        <dbReference type="ChEBI" id="CHEBI:15377"/>
        <dbReference type="ChEBI" id="CHEBI:15378"/>
        <dbReference type="ChEBI" id="CHEBI:29950"/>
        <dbReference type="ChEBI" id="CHEBI:74151"/>
        <dbReference type="EC" id="3.1.2.22"/>
    </reaction>
</comment>
<dbReference type="STRING" id="2282107.A0A286UNV3"/>
<evidence type="ECO:0000256" key="5">
    <source>
        <dbReference type="ARBA" id="ARBA00022801"/>
    </source>
</evidence>
<keyword evidence="5" id="KW-0378">Hydrolase</keyword>
<dbReference type="PANTHER" id="PTHR10655">
    <property type="entry name" value="LYSOPHOSPHOLIPASE-RELATED"/>
    <property type="match status" value="1"/>
</dbReference>
<evidence type="ECO:0000256" key="2">
    <source>
        <dbReference type="ARBA" id="ARBA00012423"/>
    </source>
</evidence>